<dbReference type="PROSITE" id="PS50097">
    <property type="entry name" value="BTB"/>
    <property type="match status" value="1"/>
</dbReference>
<accession>A0AAD7GPL3</accession>
<dbReference type="AlphaFoldDB" id="A0AAD7GPL3"/>
<comment type="caution">
    <text evidence="2">The sequence shown here is derived from an EMBL/GenBank/DDBJ whole genome shotgun (WGS) entry which is preliminary data.</text>
</comment>
<reference evidence="2" key="1">
    <citation type="submission" date="2023-03" db="EMBL/GenBank/DDBJ databases">
        <title>Massive genome expansion in bonnet fungi (Mycena s.s.) driven by repeated elements and novel gene families across ecological guilds.</title>
        <authorList>
            <consortium name="Lawrence Berkeley National Laboratory"/>
            <person name="Harder C.B."/>
            <person name="Miyauchi S."/>
            <person name="Viragh M."/>
            <person name="Kuo A."/>
            <person name="Thoen E."/>
            <person name="Andreopoulos B."/>
            <person name="Lu D."/>
            <person name="Skrede I."/>
            <person name="Drula E."/>
            <person name="Henrissat B."/>
            <person name="Morin E."/>
            <person name="Kohler A."/>
            <person name="Barry K."/>
            <person name="LaButti K."/>
            <person name="Morin E."/>
            <person name="Salamov A."/>
            <person name="Lipzen A."/>
            <person name="Mereny Z."/>
            <person name="Hegedus B."/>
            <person name="Baldrian P."/>
            <person name="Stursova M."/>
            <person name="Weitz H."/>
            <person name="Taylor A."/>
            <person name="Grigoriev I.V."/>
            <person name="Nagy L.G."/>
            <person name="Martin F."/>
            <person name="Kauserud H."/>
        </authorList>
    </citation>
    <scope>NUCLEOTIDE SEQUENCE</scope>
    <source>
        <strain evidence="2">CBHHK067</strain>
    </source>
</reference>
<gene>
    <name evidence="2" type="ORF">B0H17DRAFT_889207</name>
</gene>
<evidence type="ECO:0000259" key="1">
    <source>
        <dbReference type="PROSITE" id="PS50097"/>
    </source>
</evidence>
<feature type="domain" description="BTB" evidence="1">
    <location>
        <begin position="1"/>
        <end position="67"/>
    </location>
</feature>
<evidence type="ECO:0000313" key="2">
    <source>
        <dbReference type="EMBL" id="KAJ7698048.1"/>
    </source>
</evidence>
<proteinExistence type="predicted"/>
<dbReference type="InterPro" id="IPR000210">
    <property type="entry name" value="BTB/POZ_dom"/>
</dbReference>
<dbReference type="InterPro" id="IPR011333">
    <property type="entry name" value="SKP1/BTB/POZ_sf"/>
</dbReference>
<dbReference type="Proteomes" id="UP001221757">
    <property type="component" value="Unassembled WGS sequence"/>
</dbReference>
<sequence>DVIVRSSDMVDFHAHKAILSFGSVVFKNMFSFPEPIGQDANLTREGKRVVILPEDCKTVEKLLILCYPRFTSSYLFQHLDGVDAAYEAAGKYQIPGGRQLLQQVLEDPRFLTEEPHRVFAIACHRGLEKLAKSAAIETLKLSMNAPDRPVPEFRLISAHQLWQLQAYRSRCSQAIAE</sequence>
<dbReference type="SUPFAM" id="SSF54695">
    <property type="entry name" value="POZ domain"/>
    <property type="match status" value="1"/>
</dbReference>
<organism evidence="2 3">
    <name type="scientific">Mycena rosella</name>
    <name type="common">Pink bonnet</name>
    <name type="synonym">Agaricus rosellus</name>
    <dbReference type="NCBI Taxonomy" id="1033263"/>
    <lineage>
        <taxon>Eukaryota</taxon>
        <taxon>Fungi</taxon>
        <taxon>Dikarya</taxon>
        <taxon>Basidiomycota</taxon>
        <taxon>Agaricomycotina</taxon>
        <taxon>Agaricomycetes</taxon>
        <taxon>Agaricomycetidae</taxon>
        <taxon>Agaricales</taxon>
        <taxon>Marasmiineae</taxon>
        <taxon>Mycenaceae</taxon>
        <taxon>Mycena</taxon>
    </lineage>
</organism>
<keyword evidence="3" id="KW-1185">Reference proteome</keyword>
<protein>
    <recommendedName>
        <fullName evidence="1">BTB domain-containing protein</fullName>
    </recommendedName>
</protein>
<feature type="non-terminal residue" evidence="2">
    <location>
        <position position="177"/>
    </location>
</feature>
<dbReference type="EMBL" id="JARKIE010000027">
    <property type="protein sequence ID" value="KAJ7698048.1"/>
    <property type="molecule type" value="Genomic_DNA"/>
</dbReference>
<dbReference type="CDD" id="cd18186">
    <property type="entry name" value="BTB_POZ_ZBTB_KLHL-like"/>
    <property type="match status" value="1"/>
</dbReference>
<dbReference type="Pfam" id="PF00651">
    <property type="entry name" value="BTB"/>
    <property type="match status" value="1"/>
</dbReference>
<evidence type="ECO:0000313" key="3">
    <source>
        <dbReference type="Proteomes" id="UP001221757"/>
    </source>
</evidence>
<feature type="non-terminal residue" evidence="2">
    <location>
        <position position="1"/>
    </location>
</feature>
<dbReference type="Gene3D" id="3.30.710.10">
    <property type="entry name" value="Potassium Channel Kv1.1, Chain A"/>
    <property type="match status" value="1"/>
</dbReference>
<name>A0AAD7GPL3_MYCRO</name>